<dbReference type="GO" id="GO:0006749">
    <property type="term" value="P:glutathione metabolic process"/>
    <property type="evidence" value="ECO:0007669"/>
    <property type="project" value="InterPro"/>
</dbReference>
<sequence length="287" mass="31901">MSILVESFFHQQSATFSYLVSCSLTKAAMLIDSTADFDAASGILSFKTANDIIRHIAANELVLEWILESHAHADHITAASYIKQQLASSHPCKLATGSKITQVQQHFSRLYDIDMPCDGSPFEQLFNDNDNFMLGEYNVTVIATPGHTPDSVCYLVEGNLFVGDTFFMPDSGTARCDFPGGSAKQLYHSLQRILALPDQTILWMCHDYQPNGRELANKTTVAQQRNSNIHLQNTEQGYIQTRQTRDATLNAPALLHPAIQMNIRAGQLPQAQQNAQRYLTIPLTVLL</sequence>
<dbReference type="PANTHER" id="PTHR43084:SF1">
    <property type="entry name" value="PERSULFIDE DIOXYGENASE ETHE1, MITOCHONDRIAL"/>
    <property type="match status" value="1"/>
</dbReference>
<dbReference type="InterPro" id="IPR044528">
    <property type="entry name" value="POD-like_MBL-fold"/>
</dbReference>
<dbReference type="SMART" id="SM00849">
    <property type="entry name" value="Lactamase_B"/>
    <property type="match status" value="1"/>
</dbReference>
<reference evidence="3" key="1">
    <citation type="journal article" date="2020" name="mSystems">
        <title>Genome- and Community-Level Interaction Insights into Carbon Utilization and Element Cycling Functions of Hydrothermarchaeota in Hydrothermal Sediment.</title>
        <authorList>
            <person name="Zhou Z."/>
            <person name="Liu Y."/>
            <person name="Xu W."/>
            <person name="Pan J."/>
            <person name="Luo Z.H."/>
            <person name="Li M."/>
        </authorList>
    </citation>
    <scope>NUCLEOTIDE SEQUENCE [LARGE SCALE GENOMIC DNA]</scope>
    <source>
        <strain evidence="3">HyVt-346</strain>
    </source>
</reference>
<keyword evidence="1" id="KW-0479">Metal-binding</keyword>
<gene>
    <name evidence="3" type="ORF">ENH88_17560</name>
</gene>
<dbReference type="PANTHER" id="PTHR43084">
    <property type="entry name" value="PERSULFIDE DIOXYGENASE ETHE1"/>
    <property type="match status" value="1"/>
</dbReference>
<dbReference type="Gene3D" id="3.60.15.10">
    <property type="entry name" value="Ribonuclease Z/Hydroxyacylglutathione hydrolase-like"/>
    <property type="match status" value="1"/>
</dbReference>
<evidence type="ECO:0000259" key="2">
    <source>
        <dbReference type="SMART" id="SM00849"/>
    </source>
</evidence>
<dbReference type="InterPro" id="IPR036866">
    <property type="entry name" value="RibonucZ/Hydroxyglut_hydro"/>
</dbReference>
<dbReference type="EMBL" id="DRGM01000178">
    <property type="protein sequence ID" value="HEA18212.1"/>
    <property type="molecule type" value="Genomic_DNA"/>
</dbReference>
<dbReference type="Proteomes" id="UP000886188">
    <property type="component" value="Unassembled WGS sequence"/>
</dbReference>
<evidence type="ECO:0000256" key="1">
    <source>
        <dbReference type="ARBA" id="ARBA00022723"/>
    </source>
</evidence>
<dbReference type="GO" id="GO:0046872">
    <property type="term" value="F:metal ion binding"/>
    <property type="evidence" value="ECO:0007669"/>
    <property type="project" value="UniProtKB-KW"/>
</dbReference>
<dbReference type="SUPFAM" id="SSF56281">
    <property type="entry name" value="Metallo-hydrolase/oxidoreductase"/>
    <property type="match status" value="1"/>
</dbReference>
<organism evidence="3">
    <name type="scientific">Pseudoalteromonas prydzensis</name>
    <dbReference type="NCBI Taxonomy" id="182141"/>
    <lineage>
        <taxon>Bacteria</taxon>
        <taxon>Pseudomonadati</taxon>
        <taxon>Pseudomonadota</taxon>
        <taxon>Gammaproteobacteria</taxon>
        <taxon>Alteromonadales</taxon>
        <taxon>Pseudoalteromonadaceae</taxon>
        <taxon>Pseudoalteromonas</taxon>
    </lineage>
</organism>
<proteinExistence type="predicted"/>
<dbReference type="Pfam" id="PF00753">
    <property type="entry name" value="Lactamase_B"/>
    <property type="match status" value="1"/>
</dbReference>
<dbReference type="InterPro" id="IPR051682">
    <property type="entry name" value="Mito_Persulfide_Diox"/>
</dbReference>
<name>A0A7V1D1L0_9GAMM</name>
<comment type="caution">
    <text evidence="3">The sequence shown here is derived from an EMBL/GenBank/DDBJ whole genome shotgun (WGS) entry which is preliminary data.</text>
</comment>
<dbReference type="AlphaFoldDB" id="A0A7V1D1L0"/>
<dbReference type="CDD" id="cd07724">
    <property type="entry name" value="POD-like_MBL-fold"/>
    <property type="match status" value="1"/>
</dbReference>
<accession>A0A7V1D1L0</accession>
<dbReference type="GO" id="GO:0050313">
    <property type="term" value="F:sulfur dioxygenase activity"/>
    <property type="evidence" value="ECO:0007669"/>
    <property type="project" value="InterPro"/>
</dbReference>
<dbReference type="GO" id="GO:0070813">
    <property type="term" value="P:hydrogen sulfide metabolic process"/>
    <property type="evidence" value="ECO:0007669"/>
    <property type="project" value="TreeGrafter"/>
</dbReference>
<dbReference type="RefSeq" id="WP_304184196.1">
    <property type="nucleotide sequence ID" value="NZ_DRGM01000178.1"/>
</dbReference>
<feature type="domain" description="Metallo-beta-lactamase" evidence="2">
    <location>
        <begin position="14"/>
        <end position="206"/>
    </location>
</feature>
<protein>
    <submittedName>
        <fullName evidence="3">MBL fold metallo-hydrolase</fullName>
    </submittedName>
</protein>
<evidence type="ECO:0000313" key="3">
    <source>
        <dbReference type="EMBL" id="HEA18212.1"/>
    </source>
</evidence>
<dbReference type="InterPro" id="IPR001279">
    <property type="entry name" value="Metallo-B-lactamas"/>
</dbReference>